<dbReference type="RefSeq" id="WP_126187108.1">
    <property type="nucleotide sequence ID" value="NZ_PELM01000050.1"/>
</dbReference>
<dbReference type="EMBL" id="PEMG01000063">
    <property type="protein sequence ID" value="RTI10968.1"/>
    <property type="molecule type" value="Genomic_DNA"/>
</dbReference>
<dbReference type="Proteomes" id="UP000287173">
    <property type="component" value="Unassembled WGS sequence"/>
</dbReference>
<feature type="coiled-coil region" evidence="1">
    <location>
        <begin position="5"/>
        <end position="32"/>
    </location>
</feature>
<protein>
    <submittedName>
        <fullName evidence="2">Uncharacterized protein</fullName>
    </submittedName>
</protein>
<dbReference type="EMBL" id="PELM01000050">
    <property type="protein sequence ID" value="RTH04551.1"/>
    <property type="molecule type" value="Genomic_DNA"/>
</dbReference>
<keyword evidence="1" id="KW-0175">Coiled coil</keyword>
<dbReference type="AlphaFoldDB" id="A0A430RAX8"/>
<proteinExistence type="predicted"/>
<evidence type="ECO:0000313" key="5">
    <source>
        <dbReference type="Proteomes" id="UP000288082"/>
    </source>
</evidence>
<evidence type="ECO:0000313" key="4">
    <source>
        <dbReference type="Proteomes" id="UP000287173"/>
    </source>
</evidence>
<evidence type="ECO:0000313" key="2">
    <source>
        <dbReference type="EMBL" id="RTH04551.1"/>
    </source>
</evidence>
<gene>
    <name evidence="3" type="ORF">CSW30_03145</name>
    <name evidence="2" type="ORF">CSW50_02425</name>
</gene>
<organism evidence="2 5">
    <name type="scientific">Thermus scotoductus</name>
    <dbReference type="NCBI Taxonomy" id="37636"/>
    <lineage>
        <taxon>Bacteria</taxon>
        <taxon>Thermotogati</taxon>
        <taxon>Deinococcota</taxon>
        <taxon>Deinococci</taxon>
        <taxon>Thermales</taxon>
        <taxon>Thermaceae</taxon>
        <taxon>Thermus</taxon>
    </lineage>
</organism>
<reference evidence="4 5" key="1">
    <citation type="journal article" date="2019" name="Extremophiles">
        <title>Biogeography of thermophiles and predominance of Thermus scotoductus in domestic water heaters.</title>
        <authorList>
            <person name="Wilpiszeski R.L."/>
            <person name="Zhang Z."/>
            <person name="House C.H."/>
        </authorList>
    </citation>
    <scope>NUCLEOTIDE SEQUENCE [LARGE SCALE GENOMIC DNA]</scope>
    <source>
        <strain evidence="3 4">17_S17</strain>
        <strain evidence="2 5">38_S38</strain>
    </source>
</reference>
<evidence type="ECO:0000256" key="1">
    <source>
        <dbReference type="SAM" id="Coils"/>
    </source>
</evidence>
<dbReference type="Proteomes" id="UP000288082">
    <property type="component" value="Unassembled WGS sequence"/>
</dbReference>
<name>A0A430RAX8_THESC</name>
<comment type="caution">
    <text evidence="2">The sequence shown here is derived from an EMBL/GenBank/DDBJ whole genome shotgun (WGS) entry which is preliminary data.</text>
</comment>
<accession>A0A430RAX8</accession>
<sequence length="83" mass="9242">MGAQVHSSTAALQRARAELLQVEQELRAYEEGWGGSPLAVNPAAYAHDWVTFGAAARARSAYLYLLERRRELRERIRRMGGGA</sequence>
<evidence type="ECO:0000313" key="3">
    <source>
        <dbReference type="EMBL" id="RTI10968.1"/>
    </source>
</evidence>